<protein>
    <submittedName>
        <fullName evidence="3">Uncharacterized protein</fullName>
    </submittedName>
</protein>
<keyword evidence="2" id="KW-0472">Membrane</keyword>
<keyword evidence="2" id="KW-1133">Transmembrane helix</keyword>
<dbReference type="Proteomes" id="UP001597182">
    <property type="component" value="Unassembled WGS sequence"/>
</dbReference>
<gene>
    <name evidence="3" type="ORF">ACFQ34_11965</name>
</gene>
<feature type="region of interest" description="Disordered" evidence="1">
    <location>
        <begin position="59"/>
        <end position="81"/>
    </location>
</feature>
<keyword evidence="2" id="KW-0812">Transmembrane</keyword>
<organism evidence="3 4">
    <name type="scientific">Pseudonocardia benzenivorans</name>
    <dbReference type="NCBI Taxonomy" id="228005"/>
    <lineage>
        <taxon>Bacteria</taxon>
        <taxon>Bacillati</taxon>
        <taxon>Actinomycetota</taxon>
        <taxon>Actinomycetes</taxon>
        <taxon>Pseudonocardiales</taxon>
        <taxon>Pseudonocardiaceae</taxon>
        <taxon>Pseudonocardia</taxon>
    </lineage>
</organism>
<comment type="caution">
    <text evidence="3">The sequence shown here is derived from an EMBL/GenBank/DDBJ whole genome shotgun (WGS) entry which is preliminary data.</text>
</comment>
<evidence type="ECO:0000313" key="3">
    <source>
        <dbReference type="EMBL" id="MFD1234001.1"/>
    </source>
</evidence>
<dbReference type="RefSeq" id="WP_103381905.1">
    <property type="nucleotide sequence ID" value="NZ_BAABKS010000036.1"/>
</dbReference>
<evidence type="ECO:0000256" key="2">
    <source>
        <dbReference type="SAM" id="Phobius"/>
    </source>
</evidence>
<name>A0ABW3VFF3_9PSEU</name>
<sequence>METVLTFLLVRFAVLAVIVAVLVIVGFALITRLKRRGRWDETRRRLGPVASRAAAGYARRRGGSWGSGLDQKAARRLGDRL</sequence>
<evidence type="ECO:0000256" key="1">
    <source>
        <dbReference type="SAM" id="MobiDB-lite"/>
    </source>
</evidence>
<accession>A0ABW3VFF3</accession>
<proteinExistence type="predicted"/>
<feature type="transmembrane region" description="Helical" evidence="2">
    <location>
        <begin position="6"/>
        <end position="30"/>
    </location>
</feature>
<evidence type="ECO:0000313" key="4">
    <source>
        <dbReference type="Proteomes" id="UP001597182"/>
    </source>
</evidence>
<dbReference type="EMBL" id="JBHTMB010000100">
    <property type="protein sequence ID" value="MFD1234001.1"/>
    <property type="molecule type" value="Genomic_DNA"/>
</dbReference>
<keyword evidence="4" id="KW-1185">Reference proteome</keyword>
<feature type="compositionally biased region" description="Basic and acidic residues" evidence="1">
    <location>
        <begin position="72"/>
        <end position="81"/>
    </location>
</feature>
<reference evidence="4" key="1">
    <citation type="journal article" date="2019" name="Int. J. Syst. Evol. Microbiol.">
        <title>The Global Catalogue of Microorganisms (GCM) 10K type strain sequencing project: providing services to taxonomists for standard genome sequencing and annotation.</title>
        <authorList>
            <consortium name="The Broad Institute Genomics Platform"/>
            <consortium name="The Broad Institute Genome Sequencing Center for Infectious Disease"/>
            <person name="Wu L."/>
            <person name="Ma J."/>
        </authorList>
    </citation>
    <scope>NUCLEOTIDE SEQUENCE [LARGE SCALE GENOMIC DNA]</scope>
    <source>
        <strain evidence="4">CCUG 49018</strain>
    </source>
</reference>